<evidence type="ECO:0000256" key="1">
    <source>
        <dbReference type="ARBA" id="ARBA00004613"/>
    </source>
</evidence>
<name>A0ABQ7TFK8_PHRPL</name>
<accession>A0ABQ7TFK8</accession>
<dbReference type="EMBL" id="JAIPUX010000439">
    <property type="protein sequence ID" value="KAH0628525.1"/>
    <property type="molecule type" value="Genomic_DNA"/>
</dbReference>
<dbReference type="Proteomes" id="UP000826234">
    <property type="component" value="Unassembled WGS sequence"/>
</dbReference>
<reference evidence="3 4" key="1">
    <citation type="journal article" date="2022" name="Gigascience">
        <title>A chromosome-level genome assembly and annotation of the desert horned lizard, Phrynosoma platyrhinos, provides insight into chromosomal rearrangements among reptiles.</title>
        <authorList>
            <person name="Koochekian N."/>
            <person name="Ascanio A."/>
            <person name="Farleigh K."/>
            <person name="Card D.C."/>
            <person name="Schield D.R."/>
            <person name="Castoe T.A."/>
            <person name="Jezkova T."/>
        </authorList>
    </citation>
    <scope>NUCLEOTIDE SEQUENCE [LARGE SCALE GENOMIC DNA]</scope>
    <source>
        <strain evidence="3">NK-2021</strain>
    </source>
</reference>
<evidence type="ECO:0000313" key="4">
    <source>
        <dbReference type="Proteomes" id="UP000826234"/>
    </source>
</evidence>
<dbReference type="PANTHER" id="PTHR45710:SF29">
    <property type="entry name" value="C-TYPE LECTIN DOMAIN FAMILY 9 MEMBER A-LIKE ISOFORM X1"/>
    <property type="match status" value="1"/>
</dbReference>
<sequence length="78" mass="8970">MKQGWEHSLPENTETRFQIFQKVPKATPQGGEGCSIRWVPFEGKCYYFSAVEKTWDESQEDCALYNSHLAVVNNNAEL</sequence>
<protein>
    <submittedName>
        <fullName evidence="3">Uncharacterized protein</fullName>
    </submittedName>
</protein>
<comment type="caution">
    <text evidence="3">The sequence shown here is derived from an EMBL/GenBank/DDBJ whole genome shotgun (WGS) entry which is preliminary data.</text>
</comment>
<comment type="subcellular location">
    <subcellularLocation>
        <location evidence="1">Secreted</location>
    </subcellularLocation>
</comment>
<dbReference type="InterPro" id="IPR016187">
    <property type="entry name" value="CTDL_fold"/>
</dbReference>
<dbReference type="Gene3D" id="3.10.100.10">
    <property type="entry name" value="Mannose-Binding Protein A, subunit A"/>
    <property type="match status" value="1"/>
</dbReference>
<proteinExistence type="predicted"/>
<dbReference type="SUPFAM" id="SSF56436">
    <property type="entry name" value="C-type lectin-like"/>
    <property type="match status" value="1"/>
</dbReference>
<dbReference type="PANTHER" id="PTHR45710">
    <property type="entry name" value="C-TYPE LECTIN DOMAIN-CONTAINING PROTEIN 180"/>
    <property type="match status" value="1"/>
</dbReference>
<evidence type="ECO:0000256" key="2">
    <source>
        <dbReference type="ARBA" id="ARBA00022525"/>
    </source>
</evidence>
<dbReference type="InterPro" id="IPR050828">
    <property type="entry name" value="C-type_lectin/matrix_domain"/>
</dbReference>
<keyword evidence="4" id="KW-1185">Reference proteome</keyword>
<evidence type="ECO:0000313" key="3">
    <source>
        <dbReference type="EMBL" id="KAH0628525.1"/>
    </source>
</evidence>
<feature type="non-terminal residue" evidence="3">
    <location>
        <position position="78"/>
    </location>
</feature>
<dbReference type="InterPro" id="IPR016186">
    <property type="entry name" value="C-type_lectin-like/link_sf"/>
</dbReference>
<gene>
    <name evidence="3" type="ORF">JD844_009835</name>
</gene>
<organism evidence="3 4">
    <name type="scientific">Phrynosoma platyrhinos</name>
    <name type="common">Desert horned lizard</name>
    <dbReference type="NCBI Taxonomy" id="52577"/>
    <lineage>
        <taxon>Eukaryota</taxon>
        <taxon>Metazoa</taxon>
        <taxon>Chordata</taxon>
        <taxon>Craniata</taxon>
        <taxon>Vertebrata</taxon>
        <taxon>Euteleostomi</taxon>
        <taxon>Lepidosauria</taxon>
        <taxon>Squamata</taxon>
        <taxon>Bifurcata</taxon>
        <taxon>Unidentata</taxon>
        <taxon>Episquamata</taxon>
        <taxon>Toxicofera</taxon>
        <taxon>Iguania</taxon>
        <taxon>Phrynosomatidae</taxon>
        <taxon>Phrynosomatinae</taxon>
        <taxon>Phrynosoma</taxon>
    </lineage>
</organism>
<keyword evidence="2" id="KW-0964">Secreted</keyword>